<dbReference type="EMBL" id="CAJNNV010008738">
    <property type="protein sequence ID" value="CAE8596582.1"/>
    <property type="molecule type" value="Genomic_DNA"/>
</dbReference>
<dbReference type="Proteomes" id="UP000654075">
    <property type="component" value="Unassembled WGS sequence"/>
</dbReference>
<proteinExistence type="predicted"/>
<gene>
    <name evidence="2" type="ORF">PGLA1383_LOCUS15044</name>
</gene>
<sequence>PRAAPSARVSRQSTVSAAKAGAQAKAFNLPFRGLPDLRAGEAPVEAALAKLRSAVCATAMAQVSLARLRAREEELRKALDYADAELEAADDKLLRAQGWV</sequence>
<name>A0A813ECF4_POLGL</name>
<feature type="non-terminal residue" evidence="2">
    <location>
        <position position="1"/>
    </location>
</feature>
<dbReference type="AlphaFoldDB" id="A0A813ECF4"/>
<evidence type="ECO:0000313" key="3">
    <source>
        <dbReference type="Proteomes" id="UP000654075"/>
    </source>
</evidence>
<organism evidence="2 3">
    <name type="scientific">Polarella glacialis</name>
    <name type="common">Dinoflagellate</name>
    <dbReference type="NCBI Taxonomy" id="89957"/>
    <lineage>
        <taxon>Eukaryota</taxon>
        <taxon>Sar</taxon>
        <taxon>Alveolata</taxon>
        <taxon>Dinophyceae</taxon>
        <taxon>Suessiales</taxon>
        <taxon>Suessiaceae</taxon>
        <taxon>Polarella</taxon>
    </lineage>
</organism>
<accession>A0A813ECF4</accession>
<keyword evidence="1" id="KW-0175">Coiled coil</keyword>
<feature type="coiled-coil region" evidence="1">
    <location>
        <begin position="65"/>
        <end position="92"/>
    </location>
</feature>
<protein>
    <submittedName>
        <fullName evidence="2">Uncharacterized protein</fullName>
    </submittedName>
</protein>
<evidence type="ECO:0000256" key="1">
    <source>
        <dbReference type="SAM" id="Coils"/>
    </source>
</evidence>
<evidence type="ECO:0000313" key="2">
    <source>
        <dbReference type="EMBL" id="CAE8596582.1"/>
    </source>
</evidence>
<reference evidence="2" key="1">
    <citation type="submission" date="2021-02" db="EMBL/GenBank/DDBJ databases">
        <authorList>
            <person name="Dougan E. K."/>
            <person name="Rhodes N."/>
            <person name="Thang M."/>
            <person name="Chan C."/>
        </authorList>
    </citation>
    <scope>NUCLEOTIDE SEQUENCE</scope>
</reference>
<keyword evidence="3" id="KW-1185">Reference proteome</keyword>
<comment type="caution">
    <text evidence="2">The sequence shown here is derived from an EMBL/GenBank/DDBJ whole genome shotgun (WGS) entry which is preliminary data.</text>
</comment>